<dbReference type="Pfam" id="PF01739">
    <property type="entry name" value="CheR"/>
    <property type="match status" value="1"/>
</dbReference>
<keyword evidence="5" id="KW-0949">S-adenosyl-L-methionine</keyword>
<keyword evidence="3" id="KW-0489">Methyltransferase</keyword>
<dbReference type="EMBL" id="DSVL01000441">
    <property type="protein sequence ID" value="HFH30673.1"/>
    <property type="molecule type" value="Genomic_DNA"/>
</dbReference>
<comment type="catalytic activity">
    <reaction evidence="1">
        <text>L-glutamyl-[protein] + S-adenosyl-L-methionine = [protein]-L-glutamate 5-O-methyl ester + S-adenosyl-L-homocysteine</text>
        <dbReference type="Rhea" id="RHEA:24452"/>
        <dbReference type="Rhea" id="RHEA-COMP:10208"/>
        <dbReference type="Rhea" id="RHEA-COMP:10311"/>
        <dbReference type="ChEBI" id="CHEBI:29973"/>
        <dbReference type="ChEBI" id="CHEBI:57856"/>
        <dbReference type="ChEBI" id="CHEBI:59789"/>
        <dbReference type="ChEBI" id="CHEBI:82795"/>
        <dbReference type="EC" id="2.1.1.80"/>
    </reaction>
</comment>
<dbReference type="InterPro" id="IPR026024">
    <property type="entry name" value="Chemotaxis_MeTrfase_CheR"/>
</dbReference>
<dbReference type="InterPro" id="IPR022641">
    <property type="entry name" value="CheR_N"/>
</dbReference>
<dbReference type="PROSITE" id="PS50123">
    <property type="entry name" value="CHER"/>
    <property type="match status" value="1"/>
</dbReference>
<evidence type="ECO:0000256" key="5">
    <source>
        <dbReference type="ARBA" id="ARBA00022691"/>
    </source>
</evidence>
<dbReference type="SMART" id="SM00138">
    <property type="entry name" value="MeTrc"/>
    <property type="match status" value="1"/>
</dbReference>
<proteinExistence type="predicted"/>
<protein>
    <recommendedName>
        <fullName evidence="2">protein-glutamate O-methyltransferase</fullName>
        <ecNumber evidence="2">2.1.1.80</ecNumber>
    </recommendedName>
</protein>
<dbReference type="GO" id="GO:0032259">
    <property type="term" value="P:methylation"/>
    <property type="evidence" value="ECO:0007669"/>
    <property type="project" value="UniProtKB-KW"/>
</dbReference>
<name>A0A7C3EB83_9SPIR</name>
<evidence type="ECO:0000256" key="4">
    <source>
        <dbReference type="ARBA" id="ARBA00022679"/>
    </source>
</evidence>
<reference evidence="7" key="1">
    <citation type="journal article" date="2020" name="mSystems">
        <title>Genome- and Community-Level Interaction Insights into Carbon Utilization and Element Cycling Functions of Hydrothermarchaeota in Hydrothermal Sediment.</title>
        <authorList>
            <person name="Zhou Z."/>
            <person name="Liu Y."/>
            <person name="Xu W."/>
            <person name="Pan J."/>
            <person name="Luo Z.H."/>
            <person name="Li M."/>
        </authorList>
    </citation>
    <scope>NUCLEOTIDE SEQUENCE [LARGE SCALE GENOMIC DNA]</scope>
    <source>
        <strain evidence="7">SpSt-503</strain>
    </source>
</reference>
<evidence type="ECO:0000313" key="7">
    <source>
        <dbReference type="EMBL" id="HFH30673.1"/>
    </source>
</evidence>
<evidence type="ECO:0000259" key="6">
    <source>
        <dbReference type="PROSITE" id="PS50123"/>
    </source>
</evidence>
<dbReference type="GO" id="GO:0008983">
    <property type="term" value="F:protein-glutamate O-methyltransferase activity"/>
    <property type="evidence" value="ECO:0007669"/>
    <property type="project" value="UniProtKB-EC"/>
</dbReference>
<dbReference type="Gene3D" id="1.10.155.10">
    <property type="entry name" value="Chemotaxis receptor methyltransferase CheR, N-terminal domain"/>
    <property type="match status" value="1"/>
</dbReference>
<dbReference type="AlphaFoldDB" id="A0A7C3EB83"/>
<sequence length="285" mass="33827">MDPIFTADTLQESDFRRLAQFIESHLGIKMPPAKRIMLESRLQKRLRLLKFNSFSEYVDFVFSDAGSRSELYHMIDAVTTNKTDFFREADHFDFLLNNWLPKQSSLWSAVRPCRIWSAGCASGEEVYTLMIVMEEYKRRNPSFSYEILGTDISMKVLQEAVNAVYEEEKIANLPIEYKKRYFLKSKNPDRHEIRIKPEFRNRVRFERLNLMDEEYPFRQLFDIIFCRNVIIYFDRKTQEQLVKHLAFHLKDEGLLFLGHSESMTGMELPLSLVAPTVYCKNKERV</sequence>
<evidence type="ECO:0000256" key="2">
    <source>
        <dbReference type="ARBA" id="ARBA00012534"/>
    </source>
</evidence>
<feature type="domain" description="CheR-type methyltransferase" evidence="6">
    <location>
        <begin position="9"/>
        <end position="283"/>
    </location>
</feature>
<keyword evidence="4" id="KW-0808">Transferase</keyword>
<dbReference type="InterPro" id="IPR000780">
    <property type="entry name" value="CheR_MeTrfase"/>
</dbReference>
<dbReference type="Gene3D" id="3.40.50.150">
    <property type="entry name" value="Vaccinia Virus protein VP39"/>
    <property type="match status" value="1"/>
</dbReference>
<dbReference type="EC" id="2.1.1.80" evidence="2"/>
<dbReference type="SUPFAM" id="SSF53335">
    <property type="entry name" value="S-adenosyl-L-methionine-dependent methyltransferases"/>
    <property type="match status" value="1"/>
</dbReference>
<accession>A0A7C3EB83</accession>
<dbReference type="InterPro" id="IPR022642">
    <property type="entry name" value="CheR_C"/>
</dbReference>
<dbReference type="PANTHER" id="PTHR24422">
    <property type="entry name" value="CHEMOTAXIS PROTEIN METHYLTRANSFERASE"/>
    <property type="match status" value="1"/>
</dbReference>
<organism evidence="7">
    <name type="scientific">Gracilinema caldarium</name>
    <dbReference type="NCBI Taxonomy" id="215591"/>
    <lineage>
        <taxon>Bacteria</taxon>
        <taxon>Pseudomonadati</taxon>
        <taxon>Spirochaetota</taxon>
        <taxon>Spirochaetia</taxon>
        <taxon>Spirochaetales</taxon>
        <taxon>Breznakiellaceae</taxon>
        <taxon>Gracilinema</taxon>
    </lineage>
</organism>
<dbReference type="InterPro" id="IPR036804">
    <property type="entry name" value="CheR_N_sf"/>
</dbReference>
<dbReference type="InterPro" id="IPR029063">
    <property type="entry name" value="SAM-dependent_MTases_sf"/>
</dbReference>
<dbReference type="PIRSF" id="PIRSF000410">
    <property type="entry name" value="CheR"/>
    <property type="match status" value="1"/>
</dbReference>
<evidence type="ECO:0000256" key="3">
    <source>
        <dbReference type="ARBA" id="ARBA00022603"/>
    </source>
</evidence>
<dbReference type="InterPro" id="IPR050903">
    <property type="entry name" value="Bact_Chemotaxis_MeTrfase"/>
</dbReference>
<comment type="caution">
    <text evidence="7">The sequence shown here is derived from an EMBL/GenBank/DDBJ whole genome shotgun (WGS) entry which is preliminary data.</text>
</comment>
<evidence type="ECO:0000256" key="1">
    <source>
        <dbReference type="ARBA" id="ARBA00001541"/>
    </source>
</evidence>
<dbReference type="PRINTS" id="PR00996">
    <property type="entry name" value="CHERMTFRASE"/>
</dbReference>
<dbReference type="Pfam" id="PF03705">
    <property type="entry name" value="CheR_N"/>
    <property type="match status" value="1"/>
</dbReference>
<dbReference type="PANTHER" id="PTHR24422:SF26">
    <property type="entry name" value="CHEMOTAXIS PROTEIN METHYLTRANSFERASE"/>
    <property type="match status" value="1"/>
</dbReference>
<dbReference type="SUPFAM" id="SSF47757">
    <property type="entry name" value="Chemotaxis receptor methyltransferase CheR, N-terminal domain"/>
    <property type="match status" value="1"/>
</dbReference>
<gene>
    <name evidence="7" type="ORF">ENS59_14375</name>
</gene>